<protein>
    <submittedName>
        <fullName evidence="2">Uncharacterized protein</fullName>
    </submittedName>
</protein>
<feature type="signal peptide" evidence="1">
    <location>
        <begin position="1"/>
        <end position="22"/>
    </location>
</feature>
<accession>A0A6S6QIQ4</accession>
<feature type="chain" id="PRO_5028193801" evidence="1">
    <location>
        <begin position="23"/>
        <end position="116"/>
    </location>
</feature>
<gene>
    <name evidence="2" type="ORF">IZ6_08590</name>
</gene>
<dbReference type="EMBL" id="AP023361">
    <property type="protein sequence ID" value="BCJ90124.1"/>
    <property type="molecule type" value="Genomic_DNA"/>
</dbReference>
<evidence type="ECO:0000313" key="3">
    <source>
        <dbReference type="Proteomes" id="UP000515317"/>
    </source>
</evidence>
<dbReference type="AlphaFoldDB" id="A0A6S6QIQ4"/>
<sequence>MPAAKRFILVAAAYLAVVPAFACDTVDDVVRGARGEHSRITVISETGALSRALAFMIGNADEVQPADTLVVIEQGLQAEVVLMQRGCATMKAVSSRDLIAELLRRAKGDEAPGELI</sequence>
<organism evidence="2 3">
    <name type="scientific">Terrihabitans soli</name>
    <dbReference type="NCBI Taxonomy" id="708113"/>
    <lineage>
        <taxon>Bacteria</taxon>
        <taxon>Pseudomonadati</taxon>
        <taxon>Pseudomonadota</taxon>
        <taxon>Alphaproteobacteria</taxon>
        <taxon>Hyphomicrobiales</taxon>
        <taxon>Terrihabitans</taxon>
    </lineage>
</organism>
<proteinExistence type="predicted"/>
<dbReference type="KEGG" id="tso:IZ6_08590"/>
<evidence type="ECO:0000256" key="1">
    <source>
        <dbReference type="SAM" id="SignalP"/>
    </source>
</evidence>
<dbReference type="Proteomes" id="UP000515317">
    <property type="component" value="Chromosome"/>
</dbReference>
<dbReference type="RefSeq" id="WP_222876777.1">
    <property type="nucleotide sequence ID" value="NZ_AP023361.1"/>
</dbReference>
<keyword evidence="3" id="KW-1185">Reference proteome</keyword>
<keyword evidence="1" id="KW-0732">Signal</keyword>
<evidence type="ECO:0000313" key="2">
    <source>
        <dbReference type="EMBL" id="BCJ90124.1"/>
    </source>
</evidence>
<name>A0A6S6QIQ4_9HYPH</name>
<reference evidence="2 3" key="1">
    <citation type="submission" date="2020-08" db="EMBL/GenBank/DDBJ databases">
        <title>Genome sequence of Rhizobiales bacterium strain IZ6.</title>
        <authorList>
            <person name="Nakai R."/>
            <person name="Naganuma T."/>
        </authorList>
    </citation>
    <scope>NUCLEOTIDE SEQUENCE [LARGE SCALE GENOMIC DNA]</scope>
    <source>
        <strain evidence="2 3">IZ6</strain>
    </source>
</reference>